<reference evidence="2" key="1">
    <citation type="journal article" date="2022" name="Mol. Ecol. Resour.">
        <title>The genomes of chicory, endive, great burdock and yacon provide insights into Asteraceae palaeo-polyploidization history and plant inulin production.</title>
        <authorList>
            <person name="Fan W."/>
            <person name="Wang S."/>
            <person name="Wang H."/>
            <person name="Wang A."/>
            <person name="Jiang F."/>
            <person name="Liu H."/>
            <person name="Zhao H."/>
            <person name="Xu D."/>
            <person name="Zhang Y."/>
        </authorList>
    </citation>
    <scope>NUCLEOTIDE SEQUENCE [LARGE SCALE GENOMIC DNA]</scope>
    <source>
        <strain evidence="2">cv. Niubang</strain>
    </source>
</reference>
<accession>A0ACB9B173</accession>
<keyword evidence="2" id="KW-1185">Reference proteome</keyword>
<organism evidence="1 2">
    <name type="scientific">Arctium lappa</name>
    <name type="common">Greater burdock</name>
    <name type="synonym">Lappa major</name>
    <dbReference type="NCBI Taxonomy" id="4217"/>
    <lineage>
        <taxon>Eukaryota</taxon>
        <taxon>Viridiplantae</taxon>
        <taxon>Streptophyta</taxon>
        <taxon>Embryophyta</taxon>
        <taxon>Tracheophyta</taxon>
        <taxon>Spermatophyta</taxon>
        <taxon>Magnoliopsida</taxon>
        <taxon>eudicotyledons</taxon>
        <taxon>Gunneridae</taxon>
        <taxon>Pentapetalae</taxon>
        <taxon>asterids</taxon>
        <taxon>campanulids</taxon>
        <taxon>Asterales</taxon>
        <taxon>Asteraceae</taxon>
        <taxon>Carduoideae</taxon>
        <taxon>Cardueae</taxon>
        <taxon>Arctiinae</taxon>
        <taxon>Arctium</taxon>
    </lineage>
</organism>
<evidence type="ECO:0000313" key="1">
    <source>
        <dbReference type="EMBL" id="KAI3716257.1"/>
    </source>
</evidence>
<name>A0ACB9B173_ARCLA</name>
<dbReference type="EMBL" id="CM042053">
    <property type="protein sequence ID" value="KAI3716257.1"/>
    <property type="molecule type" value="Genomic_DNA"/>
</dbReference>
<dbReference type="Proteomes" id="UP001055879">
    <property type="component" value="Linkage Group LG07"/>
</dbReference>
<proteinExistence type="predicted"/>
<gene>
    <name evidence="1" type="ORF">L6452_23473</name>
</gene>
<sequence>MGRPIVDLYASCLGSLCNVANVWLPPRNWWREMLVYAIWHYVIAYIEVCHMLWRDERQIDCIFGLQSWKLRICENLGDWENRYVVTMAKGQIVILSYSDIFCGVWSSKSAHYLVWEVHLFHNMLMVRPCVTIAGIRWIMDSSGTVGSGIILPSSGC</sequence>
<comment type="caution">
    <text evidence="1">The sequence shown here is derived from an EMBL/GenBank/DDBJ whole genome shotgun (WGS) entry which is preliminary data.</text>
</comment>
<evidence type="ECO:0000313" key="2">
    <source>
        <dbReference type="Proteomes" id="UP001055879"/>
    </source>
</evidence>
<reference evidence="1 2" key="2">
    <citation type="journal article" date="2022" name="Mol. Ecol. Resour.">
        <title>The genomes of chicory, endive, great burdock and yacon provide insights into Asteraceae paleo-polyploidization history and plant inulin production.</title>
        <authorList>
            <person name="Fan W."/>
            <person name="Wang S."/>
            <person name="Wang H."/>
            <person name="Wang A."/>
            <person name="Jiang F."/>
            <person name="Liu H."/>
            <person name="Zhao H."/>
            <person name="Xu D."/>
            <person name="Zhang Y."/>
        </authorList>
    </citation>
    <scope>NUCLEOTIDE SEQUENCE [LARGE SCALE GENOMIC DNA]</scope>
    <source>
        <strain evidence="2">cv. Niubang</strain>
    </source>
</reference>
<protein>
    <submittedName>
        <fullName evidence="1">Uncharacterized protein</fullName>
    </submittedName>
</protein>